<comment type="caution">
    <text evidence="1">The sequence shown here is derived from an EMBL/GenBank/DDBJ whole genome shotgun (WGS) entry which is preliminary data.</text>
</comment>
<accession>A0A7Z9BJQ0</accession>
<dbReference type="AlphaFoldDB" id="A0A7Z9BJQ0"/>
<evidence type="ECO:0000313" key="1">
    <source>
        <dbReference type="EMBL" id="VXD11958.1"/>
    </source>
</evidence>
<dbReference type="InterPro" id="IPR036890">
    <property type="entry name" value="HATPase_C_sf"/>
</dbReference>
<dbReference type="InterPro" id="IPR058084">
    <property type="entry name" value="Slr1658-like"/>
</dbReference>
<dbReference type="Gene3D" id="3.30.565.10">
    <property type="entry name" value="Histidine kinase-like ATPase, C-terminal domain"/>
    <property type="match status" value="1"/>
</dbReference>
<organism evidence="1 2">
    <name type="scientific">Planktothrix paucivesiculata PCC 9631</name>
    <dbReference type="NCBI Taxonomy" id="671071"/>
    <lineage>
        <taxon>Bacteria</taxon>
        <taxon>Bacillati</taxon>
        <taxon>Cyanobacteriota</taxon>
        <taxon>Cyanophyceae</taxon>
        <taxon>Oscillatoriophycideae</taxon>
        <taxon>Oscillatoriales</taxon>
        <taxon>Microcoleaceae</taxon>
        <taxon>Planktothrix</taxon>
    </lineage>
</organism>
<keyword evidence="2" id="KW-1185">Reference proteome</keyword>
<dbReference type="EMBL" id="CZCS02000007">
    <property type="protein sequence ID" value="VXD11958.1"/>
    <property type="molecule type" value="Genomic_DNA"/>
</dbReference>
<evidence type="ECO:0008006" key="3">
    <source>
        <dbReference type="Google" id="ProtNLM"/>
    </source>
</evidence>
<name>A0A7Z9BJQ0_9CYAN</name>
<dbReference type="RefSeq" id="WP_083623544.1">
    <property type="nucleotide sequence ID" value="NZ_LR735026.1"/>
</dbReference>
<gene>
    <name evidence="1" type="ORF">PL9631_1040095</name>
</gene>
<proteinExistence type="predicted"/>
<evidence type="ECO:0000313" key="2">
    <source>
        <dbReference type="Proteomes" id="UP000182190"/>
    </source>
</evidence>
<sequence>MTQIFGDFVEVPPTSNEFLVIGFSPSSIPLKHRWRNNGLSANFMADYVTTFFPKSEDDPTTAKLQNEIKSAVSFIANELLENAMKFSDYTVTHPISIQLYLKTDRLIFVVVNSINQERVESFQLFIEKLINSDPQELYIEQIEKGLESDNSSGLGYLTMINDYLGRLGWKFETLETEPKVVTVTTMVQLLI</sequence>
<dbReference type="NCBIfam" id="NF047703">
    <property type="entry name" value="slr1658_superfam"/>
    <property type="match status" value="1"/>
</dbReference>
<dbReference type="OrthoDB" id="5488639at2"/>
<reference evidence="1" key="1">
    <citation type="submission" date="2019-10" db="EMBL/GenBank/DDBJ databases">
        <authorList>
            <consortium name="Genoscope - CEA"/>
            <person name="William W."/>
        </authorList>
    </citation>
    <scope>NUCLEOTIDE SEQUENCE [LARGE SCALE GENOMIC DNA]</scope>
    <source>
        <strain evidence="1">BBR_PRJEB10994</strain>
    </source>
</reference>
<dbReference type="Proteomes" id="UP000182190">
    <property type="component" value="Unassembled WGS sequence"/>
</dbReference>
<protein>
    <recommendedName>
        <fullName evidence="3">ATP-binding protein</fullName>
    </recommendedName>
</protein>